<accession>A0AAE3LSF8</accession>
<dbReference type="AlphaFoldDB" id="A0AAE3LSF8"/>
<gene>
    <name evidence="2" type="ORF">OH136_14470</name>
</gene>
<organism evidence="2 3">
    <name type="scientific">Halocynthiibacter halioticoli</name>
    <dbReference type="NCBI Taxonomy" id="2986804"/>
    <lineage>
        <taxon>Bacteria</taxon>
        <taxon>Pseudomonadati</taxon>
        <taxon>Pseudomonadota</taxon>
        <taxon>Alphaproteobacteria</taxon>
        <taxon>Rhodobacterales</taxon>
        <taxon>Paracoccaceae</taxon>
        <taxon>Halocynthiibacter</taxon>
    </lineage>
</organism>
<reference evidence="2" key="1">
    <citation type="submission" date="2022-10" db="EMBL/GenBank/DDBJ databases">
        <authorList>
            <person name="Yue Y."/>
        </authorList>
    </citation>
    <scope>NUCLEOTIDE SEQUENCE</scope>
    <source>
        <strain evidence="2">Z654</strain>
    </source>
</reference>
<comment type="caution">
    <text evidence="2">The sequence shown here is derived from an EMBL/GenBank/DDBJ whole genome shotgun (WGS) entry which is preliminary data.</text>
</comment>
<feature type="transmembrane region" description="Helical" evidence="1">
    <location>
        <begin position="6"/>
        <end position="23"/>
    </location>
</feature>
<keyword evidence="1" id="KW-1133">Transmembrane helix</keyword>
<evidence type="ECO:0008006" key="4">
    <source>
        <dbReference type="Google" id="ProtNLM"/>
    </source>
</evidence>
<evidence type="ECO:0000313" key="3">
    <source>
        <dbReference type="Proteomes" id="UP001208041"/>
    </source>
</evidence>
<keyword evidence="1" id="KW-0812">Transmembrane</keyword>
<evidence type="ECO:0000256" key="1">
    <source>
        <dbReference type="SAM" id="Phobius"/>
    </source>
</evidence>
<dbReference type="Proteomes" id="UP001208041">
    <property type="component" value="Unassembled WGS sequence"/>
</dbReference>
<keyword evidence="3" id="KW-1185">Reference proteome</keyword>
<dbReference type="EMBL" id="JAOYFC010000003">
    <property type="protein sequence ID" value="MCV6825763.1"/>
    <property type="molecule type" value="Genomic_DNA"/>
</dbReference>
<keyword evidence="1" id="KW-0472">Membrane</keyword>
<protein>
    <recommendedName>
        <fullName evidence="4">NfeD-like C-terminal domain-containing protein</fullName>
    </recommendedName>
</protein>
<feature type="transmembrane region" description="Helical" evidence="1">
    <location>
        <begin position="51"/>
        <end position="69"/>
    </location>
</feature>
<proteinExistence type="predicted"/>
<sequence length="89" mass="9735">MLWNEWWVWMAAGLVLGIVEILIPGFVFLGFAIGALVIGLCLAIGVPLGGIYLMLVIFAAVSLVAWIALRRIIGVREGQTKIIDRDINN</sequence>
<dbReference type="RefSeq" id="WP_263954702.1">
    <property type="nucleotide sequence ID" value="NZ_JAOYFC010000003.1"/>
</dbReference>
<name>A0AAE3LSF8_9RHOB</name>
<evidence type="ECO:0000313" key="2">
    <source>
        <dbReference type="EMBL" id="MCV6825763.1"/>
    </source>
</evidence>